<feature type="signal peptide" evidence="1">
    <location>
        <begin position="1"/>
        <end position="27"/>
    </location>
</feature>
<evidence type="ECO:0000313" key="3">
    <source>
        <dbReference type="Proteomes" id="UP000680815"/>
    </source>
</evidence>
<keyword evidence="1" id="KW-0732">Signal</keyword>
<evidence type="ECO:0000313" key="2">
    <source>
        <dbReference type="EMBL" id="MBP0464650.1"/>
    </source>
</evidence>
<dbReference type="Gene3D" id="3.40.50.410">
    <property type="entry name" value="von Willebrand factor, type A domain"/>
    <property type="match status" value="1"/>
</dbReference>
<sequence length="240" mass="24764">MQRNRLRRRAVLGLPGALAPGLVAAQAAPSVDLLLVLAMDASGSIDADEFRLQREGLAESLTHPAILAAIASKPNGAVAVAMVEWGSPGGAATVVDWMAVRDAASAAALAGAIRAAPRSRQSYNAIGDAIAHSAALIAAAPFRSEDRVIDVAGDGPDMRSYLPAAEARDAAVAQGITVNALAIEVSPVTRFGEPLRVHYEREVIGGPGAFVIAAETRQDFARAMRAKLIREIAGVPHGVG</sequence>
<name>A0ABS4ATF2_9PROT</name>
<organism evidence="2 3">
    <name type="scientific">Roseomonas nitratireducens</name>
    <dbReference type="NCBI Taxonomy" id="2820810"/>
    <lineage>
        <taxon>Bacteria</taxon>
        <taxon>Pseudomonadati</taxon>
        <taxon>Pseudomonadota</taxon>
        <taxon>Alphaproteobacteria</taxon>
        <taxon>Acetobacterales</taxon>
        <taxon>Roseomonadaceae</taxon>
        <taxon>Roseomonas</taxon>
    </lineage>
</organism>
<feature type="chain" id="PRO_5046385647" evidence="1">
    <location>
        <begin position="28"/>
        <end position="240"/>
    </location>
</feature>
<reference evidence="2 3" key="1">
    <citation type="submission" date="2021-03" db="EMBL/GenBank/DDBJ databases">
        <authorList>
            <person name="So Y."/>
        </authorList>
    </citation>
    <scope>NUCLEOTIDE SEQUENCE [LARGE SCALE GENOMIC DNA]</scope>
    <source>
        <strain evidence="2 3">PWR1</strain>
    </source>
</reference>
<comment type="caution">
    <text evidence="2">The sequence shown here is derived from an EMBL/GenBank/DDBJ whole genome shotgun (WGS) entry which is preliminary data.</text>
</comment>
<dbReference type="InterPro" id="IPR036465">
    <property type="entry name" value="vWFA_dom_sf"/>
</dbReference>
<dbReference type="InterPro" id="IPR010607">
    <property type="entry name" value="DUF1194"/>
</dbReference>
<gene>
    <name evidence="2" type="ORF">J5Y09_12090</name>
</gene>
<accession>A0ABS4ATF2</accession>
<evidence type="ECO:0000256" key="1">
    <source>
        <dbReference type="SAM" id="SignalP"/>
    </source>
</evidence>
<proteinExistence type="predicted"/>
<dbReference type="SUPFAM" id="SSF53300">
    <property type="entry name" value="vWA-like"/>
    <property type="match status" value="1"/>
</dbReference>
<dbReference type="Proteomes" id="UP000680815">
    <property type="component" value="Unassembled WGS sequence"/>
</dbReference>
<dbReference type="RefSeq" id="WP_209352042.1">
    <property type="nucleotide sequence ID" value="NZ_JAGIYZ010000010.1"/>
</dbReference>
<dbReference type="EMBL" id="JAGIYZ010000010">
    <property type="protein sequence ID" value="MBP0464650.1"/>
    <property type="molecule type" value="Genomic_DNA"/>
</dbReference>
<keyword evidence="3" id="KW-1185">Reference proteome</keyword>
<protein>
    <submittedName>
        <fullName evidence="2">DUF1194 domain-containing protein</fullName>
    </submittedName>
</protein>
<dbReference type="Pfam" id="PF06707">
    <property type="entry name" value="DUF1194"/>
    <property type="match status" value="1"/>
</dbReference>